<name>A0A9X7VVF6_9BACL</name>
<evidence type="ECO:0000313" key="1">
    <source>
        <dbReference type="EMBL" id="QSO45595.1"/>
    </source>
</evidence>
<accession>A0A9X7VVF6</accession>
<sequence length="109" mass="13051">MDPLVTGYRDEDLEEELEDEERYLELPTIASRDAYGLMVEFVETVTSTELQDRLNAALNGRKPFRTFKDVLFDFPEARENWFKFECETHRREMLKWLEGQNIAIEENRI</sequence>
<dbReference type="InterPro" id="IPR005361">
    <property type="entry name" value="UPF0158"/>
</dbReference>
<dbReference type="RefSeq" id="WP_206654964.1">
    <property type="nucleotide sequence ID" value="NZ_CP071182.1"/>
</dbReference>
<organism evidence="1 2">
    <name type="scientific">Alicyclobacillus mengziensis</name>
    <dbReference type="NCBI Taxonomy" id="2931921"/>
    <lineage>
        <taxon>Bacteria</taxon>
        <taxon>Bacillati</taxon>
        <taxon>Bacillota</taxon>
        <taxon>Bacilli</taxon>
        <taxon>Bacillales</taxon>
        <taxon>Alicyclobacillaceae</taxon>
        <taxon>Alicyclobacillus</taxon>
    </lineage>
</organism>
<protein>
    <submittedName>
        <fullName evidence="1">Uncharacterized protein</fullName>
    </submittedName>
</protein>
<dbReference type="AlphaFoldDB" id="A0A9X7VVF6"/>
<keyword evidence="2" id="KW-1185">Reference proteome</keyword>
<evidence type="ECO:0000313" key="2">
    <source>
        <dbReference type="Proteomes" id="UP000663505"/>
    </source>
</evidence>
<dbReference type="KEGG" id="afx:JZ786_13595"/>
<reference evidence="1 2" key="1">
    <citation type="submission" date="2021-02" db="EMBL/GenBank/DDBJ databases">
        <title>Alicyclobacillus curvatus sp. nov. and Alicyclobacillus mengziensis sp. nov., two acidophilic bacteria isolated from acid mine drainage.</title>
        <authorList>
            <person name="Huang Y."/>
        </authorList>
    </citation>
    <scope>NUCLEOTIDE SEQUENCE [LARGE SCALE GENOMIC DNA]</scope>
    <source>
        <strain evidence="1 2">S30H14</strain>
    </source>
</reference>
<proteinExistence type="predicted"/>
<dbReference type="Pfam" id="PF03682">
    <property type="entry name" value="UPF0158"/>
    <property type="match status" value="1"/>
</dbReference>
<gene>
    <name evidence="1" type="ORF">JZ786_13595</name>
</gene>
<dbReference type="Proteomes" id="UP000663505">
    <property type="component" value="Chromosome"/>
</dbReference>
<dbReference type="EMBL" id="CP071182">
    <property type="protein sequence ID" value="QSO45595.1"/>
    <property type="molecule type" value="Genomic_DNA"/>
</dbReference>